<organism evidence="15 16">
    <name type="scientific">Bilophila wadsworthia (strain 3_1_6)</name>
    <dbReference type="NCBI Taxonomy" id="563192"/>
    <lineage>
        <taxon>Bacteria</taxon>
        <taxon>Pseudomonadati</taxon>
        <taxon>Thermodesulfobacteriota</taxon>
        <taxon>Desulfovibrionia</taxon>
        <taxon>Desulfovibrionales</taxon>
        <taxon>Desulfovibrionaceae</taxon>
        <taxon>Bilophila</taxon>
    </lineage>
</organism>
<evidence type="ECO:0000313" key="16">
    <source>
        <dbReference type="Proteomes" id="UP000006034"/>
    </source>
</evidence>
<dbReference type="SUPFAM" id="SSF144083">
    <property type="entry name" value="Magnesium transport protein CorA, transmembrane region"/>
    <property type="match status" value="1"/>
</dbReference>
<dbReference type="CDD" id="cd12821">
    <property type="entry name" value="EcCorA_ZntB-like"/>
    <property type="match status" value="1"/>
</dbReference>
<dbReference type="GO" id="GO:0005886">
    <property type="term" value="C:plasma membrane"/>
    <property type="evidence" value="ECO:0007669"/>
    <property type="project" value="UniProtKB-SubCell"/>
</dbReference>
<evidence type="ECO:0000256" key="14">
    <source>
        <dbReference type="SAM" id="Phobius"/>
    </source>
</evidence>
<keyword evidence="3" id="KW-0813">Transport</keyword>
<evidence type="ECO:0000256" key="5">
    <source>
        <dbReference type="ARBA" id="ARBA00022519"/>
    </source>
</evidence>
<dbReference type="Pfam" id="PF01544">
    <property type="entry name" value="CorA"/>
    <property type="match status" value="1"/>
</dbReference>
<keyword evidence="6 14" id="KW-0812">Transmembrane</keyword>
<comment type="subcellular location">
    <subcellularLocation>
        <location evidence="1">Cell membrane</location>
        <topology evidence="1">Multi-pass membrane protein</topology>
    </subcellularLocation>
</comment>
<reference evidence="15 16" key="2">
    <citation type="submission" date="2013-04" db="EMBL/GenBank/DDBJ databases">
        <title>The Genome Sequence of Bilophila wadsworthia 3_1_6.</title>
        <authorList>
            <consortium name="The Broad Institute Genomics Platform"/>
            <person name="Earl A."/>
            <person name="Ward D."/>
            <person name="Feldgarden M."/>
            <person name="Gevers D."/>
            <person name="Sibley C."/>
            <person name="Strauss J."/>
            <person name="Allen-Vercoe E."/>
            <person name="Walker B."/>
            <person name="Young S."/>
            <person name="Zeng Q."/>
            <person name="Gargeya S."/>
            <person name="Fitzgerald M."/>
            <person name="Haas B."/>
            <person name="Abouelleil A."/>
            <person name="Allen A.W."/>
            <person name="Alvarado L."/>
            <person name="Arachchi H.M."/>
            <person name="Berlin A.M."/>
            <person name="Chapman S.B."/>
            <person name="Gainer-Dewar J."/>
            <person name="Goldberg J."/>
            <person name="Griggs A."/>
            <person name="Gujja S."/>
            <person name="Hansen M."/>
            <person name="Howarth C."/>
            <person name="Imamovic A."/>
            <person name="Ireland A."/>
            <person name="Larimer J."/>
            <person name="McCowan C."/>
            <person name="Murphy C."/>
            <person name="Pearson M."/>
            <person name="Poon T.W."/>
            <person name="Priest M."/>
            <person name="Roberts A."/>
            <person name="Saif S."/>
            <person name="Shea T."/>
            <person name="Sisk P."/>
            <person name="Sykes S."/>
            <person name="Wortman J."/>
            <person name="Nusbaum C."/>
            <person name="Birren B."/>
        </authorList>
    </citation>
    <scope>NUCLEOTIDE SEQUENCE [LARGE SCALE GENOMIC DNA]</scope>
    <source>
        <strain evidence="15 16">3_1_6</strain>
    </source>
</reference>
<dbReference type="SUPFAM" id="SSF143865">
    <property type="entry name" value="CorA soluble domain-like"/>
    <property type="match status" value="1"/>
</dbReference>
<comment type="function">
    <text evidence="13">Mediates influx of magnesium ions. Alternates between open and closed states. Activated by low cytoplasmic Mg(2+) levels. Inactive when cytoplasmic Mg(2+) levels are high.</text>
</comment>
<dbReference type="Proteomes" id="UP000006034">
    <property type="component" value="Unassembled WGS sequence"/>
</dbReference>
<keyword evidence="16" id="KW-1185">Reference proteome</keyword>
<evidence type="ECO:0000256" key="6">
    <source>
        <dbReference type="ARBA" id="ARBA00022692"/>
    </source>
</evidence>
<sequence length="317" mass="36429">MKQHAITLAHGTYTELKDTEGAKGTEDKLLWLDIQGTSEELTHFLKERQIPPFLRRRVLSSQRFPSVFSGNDYVLLSVPARKTWVQKRSVSITFILFAQEVITLCRDEGYNFDGERKQLAEGDTASIRSASDLLIALLDSLVETNICNFIEARSQTENLSLHVDNASGKISEQTILDTRRQINHLVNQFEDFFYGLADLHALTPHAMLSDAVREKLRDIRDAQNHLAKNALRLVTRLSELLQHCQFVLQQQTDQRLRQLTVLSAIFMPLTLITGVYGMNFAYMPETGWRYGYYATLAGMVWLAIFLWITLKRKGWFR</sequence>
<gene>
    <name evidence="15" type="ORF">HMPREF0179_02866</name>
</gene>
<evidence type="ECO:0000256" key="8">
    <source>
        <dbReference type="ARBA" id="ARBA00022842"/>
    </source>
</evidence>
<proteinExistence type="inferred from homology"/>
<protein>
    <submittedName>
        <fullName evidence="15">Magnesium and cobalt transporter CorA</fullName>
    </submittedName>
</protein>
<keyword evidence="8" id="KW-0460">Magnesium</keyword>
<name>E5Y9F1_BILW3</name>
<dbReference type="InterPro" id="IPR002523">
    <property type="entry name" value="MgTranspt_CorA/ZnTranspt_ZntB"/>
</dbReference>
<dbReference type="PANTHER" id="PTHR46494">
    <property type="entry name" value="CORA FAMILY METAL ION TRANSPORTER (EUROFUNG)"/>
    <property type="match status" value="1"/>
</dbReference>
<evidence type="ECO:0000256" key="11">
    <source>
        <dbReference type="ARBA" id="ARBA00023136"/>
    </source>
</evidence>
<evidence type="ECO:0000256" key="1">
    <source>
        <dbReference type="ARBA" id="ARBA00004651"/>
    </source>
</evidence>
<feature type="transmembrane region" description="Helical" evidence="14">
    <location>
        <begin position="290"/>
        <end position="310"/>
    </location>
</feature>
<dbReference type="GO" id="GO:0050897">
    <property type="term" value="F:cobalt ion binding"/>
    <property type="evidence" value="ECO:0007669"/>
    <property type="project" value="TreeGrafter"/>
</dbReference>
<dbReference type="HOGENOM" id="CLU_007127_0_1_7"/>
<evidence type="ECO:0000313" key="15">
    <source>
        <dbReference type="EMBL" id="EFV43343.1"/>
    </source>
</evidence>
<comment type="similarity">
    <text evidence="2">Belongs to the CorA metal ion transporter (MIT) (TC 1.A.35) family.</text>
</comment>
<dbReference type="FunFam" id="1.20.58.340:FF:000004">
    <property type="entry name" value="Magnesium transport protein CorA"/>
    <property type="match status" value="1"/>
</dbReference>
<evidence type="ECO:0000256" key="10">
    <source>
        <dbReference type="ARBA" id="ARBA00023065"/>
    </source>
</evidence>
<reference evidence="15 16" key="1">
    <citation type="submission" date="2010-10" db="EMBL/GenBank/DDBJ databases">
        <authorList>
            <consortium name="The Broad Institute Genome Sequencing Platform"/>
            <person name="Ward D."/>
            <person name="Earl A."/>
            <person name="Feldgarden M."/>
            <person name="Young S.K."/>
            <person name="Gargeya S."/>
            <person name="Zeng Q."/>
            <person name="Alvarado L."/>
            <person name="Berlin A."/>
            <person name="Bochicchio J."/>
            <person name="Chapman S.B."/>
            <person name="Chen Z."/>
            <person name="Freedman E."/>
            <person name="Gellesch M."/>
            <person name="Goldberg J."/>
            <person name="Griggs A."/>
            <person name="Gujja S."/>
            <person name="Heilman E."/>
            <person name="Heiman D."/>
            <person name="Howarth C."/>
            <person name="Mehta T."/>
            <person name="Neiman D."/>
            <person name="Pearson M."/>
            <person name="Roberts A."/>
            <person name="Saif S."/>
            <person name="Shea T."/>
            <person name="Shenoy N."/>
            <person name="Sisk P."/>
            <person name="Stolte C."/>
            <person name="Sykes S."/>
            <person name="White J."/>
            <person name="Yandava C."/>
            <person name="Allen-Vercoe E."/>
            <person name="Sibley C."/>
            <person name="Ambrose C.E."/>
            <person name="Strauss J."/>
            <person name="Daigneault M."/>
            <person name="Haas B."/>
            <person name="Nusbaum C."/>
            <person name="Birren B."/>
        </authorList>
    </citation>
    <scope>NUCLEOTIDE SEQUENCE [LARGE SCALE GENOMIC DNA]</scope>
    <source>
        <strain evidence="15 16">3_1_6</strain>
    </source>
</reference>
<keyword evidence="4" id="KW-1003">Cell membrane</keyword>
<dbReference type="RefSeq" id="WP_005029025.1">
    <property type="nucleotide sequence ID" value="NZ_KE150238.1"/>
</dbReference>
<keyword evidence="10" id="KW-0406">Ion transport</keyword>
<evidence type="ECO:0000256" key="12">
    <source>
        <dbReference type="ARBA" id="ARBA00034269"/>
    </source>
</evidence>
<evidence type="ECO:0000256" key="9">
    <source>
        <dbReference type="ARBA" id="ARBA00022989"/>
    </source>
</evidence>
<dbReference type="eggNOG" id="COG0598">
    <property type="taxonomic scope" value="Bacteria"/>
</dbReference>
<keyword evidence="5" id="KW-0997">Cell inner membrane</keyword>
<keyword evidence="9 14" id="KW-1133">Transmembrane helix</keyword>
<accession>E5Y9F1</accession>
<evidence type="ECO:0000256" key="13">
    <source>
        <dbReference type="ARBA" id="ARBA00045497"/>
    </source>
</evidence>
<dbReference type="InterPro" id="IPR045863">
    <property type="entry name" value="CorA_TM1_TM2"/>
</dbReference>
<dbReference type="OrthoDB" id="9803416at2"/>
<evidence type="ECO:0000256" key="4">
    <source>
        <dbReference type="ARBA" id="ARBA00022475"/>
    </source>
</evidence>
<dbReference type="GeneID" id="78084744"/>
<dbReference type="EMBL" id="ADCP02000001">
    <property type="protein sequence ID" value="EFV43343.1"/>
    <property type="molecule type" value="Genomic_DNA"/>
</dbReference>
<comment type="caution">
    <text evidence="15">The sequence shown here is derived from an EMBL/GenBank/DDBJ whole genome shotgun (WGS) entry which is preliminary data.</text>
</comment>
<keyword evidence="11 14" id="KW-0472">Membrane</keyword>
<evidence type="ECO:0000256" key="7">
    <source>
        <dbReference type="ARBA" id="ARBA00022833"/>
    </source>
</evidence>
<dbReference type="AlphaFoldDB" id="E5Y9F1"/>
<keyword evidence="7" id="KW-0862">Zinc</keyword>
<evidence type="ECO:0000256" key="2">
    <source>
        <dbReference type="ARBA" id="ARBA00009765"/>
    </source>
</evidence>
<feature type="transmembrane region" description="Helical" evidence="14">
    <location>
        <begin position="259"/>
        <end position="278"/>
    </location>
</feature>
<dbReference type="GO" id="GO:0000287">
    <property type="term" value="F:magnesium ion binding"/>
    <property type="evidence" value="ECO:0007669"/>
    <property type="project" value="TreeGrafter"/>
</dbReference>
<comment type="catalytic activity">
    <reaction evidence="12">
        <text>Mg(2+)(in) = Mg(2+)(out)</text>
        <dbReference type="Rhea" id="RHEA:29827"/>
        <dbReference type="ChEBI" id="CHEBI:18420"/>
    </reaction>
</comment>
<evidence type="ECO:0000256" key="3">
    <source>
        <dbReference type="ARBA" id="ARBA00022448"/>
    </source>
</evidence>
<dbReference type="GO" id="GO:0015095">
    <property type="term" value="F:magnesium ion transmembrane transporter activity"/>
    <property type="evidence" value="ECO:0007669"/>
    <property type="project" value="TreeGrafter"/>
</dbReference>
<dbReference type="PANTHER" id="PTHR46494:SF3">
    <property type="entry name" value="ZINC TRANSPORT PROTEIN ZNTB"/>
    <property type="match status" value="1"/>
</dbReference>
<dbReference type="GO" id="GO:0015087">
    <property type="term" value="F:cobalt ion transmembrane transporter activity"/>
    <property type="evidence" value="ECO:0007669"/>
    <property type="project" value="TreeGrafter"/>
</dbReference>
<dbReference type="InterPro" id="IPR045861">
    <property type="entry name" value="CorA_cytoplasmic_dom"/>
</dbReference>
<dbReference type="Gene3D" id="1.20.58.340">
    <property type="entry name" value="Magnesium transport protein CorA, transmembrane region"/>
    <property type="match status" value="1"/>
</dbReference>